<comment type="caution">
    <text evidence="1">The sequence shown here is derived from an EMBL/GenBank/DDBJ whole genome shotgun (WGS) entry which is preliminary data.</text>
</comment>
<dbReference type="GO" id="GO:0005654">
    <property type="term" value="C:nucleoplasm"/>
    <property type="evidence" value="ECO:0007669"/>
    <property type="project" value="TreeGrafter"/>
</dbReference>
<dbReference type="InterPro" id="IPR012677">
    <property type="entry name" value="Nucleotide-bd_a/b_plait_sf"/>
</dbReference>
<dbReference type="EMBL" id="QDEB01000003">
    <property type="protein sequence ID" value="RZC43342.1"/>
    <property type="molecule type" value="Genomic_DNA"/>
</dbReference>
<dbReference type="GO" id="GO:0003676">
    <property type="term" value="F:nucleic acid binding"/>
    <property type="evidence" value="ECO:0007669"/>
    <property type="project" value="InterPro"/>
</dbReference>
<dbReference type="InterPro" id="IPR039599">
    <property type="entry name" value="RBM48"/>
</dbReference>
<dbReference type="OrthoDB" id="78358at2759"/>
<dbReference type="PANTHER" id="PTHR20957:SF0">
    <property type="entry name" value="RNA-BINDING PROTEIN 48"/>
    <property type="match status" value="1"/>
</dbReference>
<name>A0A482WDL9_ASBVE</name>
<organism evidence="1 2">
    <name type="scientific">Asbolus verrucosus</name>
    <name type="common">Desert ironclad beetle</name>
    <dbReference type="NCBI Taxonomy" id="1661398"/>
    <lineage>
        <taxon>Eukaryota</taxon>
        <taxon>Metazoa</taxon>
        <taxon>Ecdysozoa</taxon>
        <taxon>Arthropoda</taxon>
        <taxon>Hexapoda</taxon>
        <taxon>Insecta</taxon>
        <taxon>Pterygota</taxon>
        <taxon>Neoptera</taxon>
        <taxon>Endopterygota</taxon>
        <taxon>Coleoptera</taxon>
        <taxon>Polyphaga</taxon>
        <taxon>Cucujiformia</taxon>
        <taxon>Tenebrionidae</taxon>
        <taxon>Pimeliinae</taxon>
        <taxon>Asbolus</taxon>
    </lineage>
</organism>
<keyword evidence="2" id="KW-1185">Reference proteome</keyword>
<dbReference type="AlphaFoldDB" id="A0A482WDL9"/>
<proteinExistence type="predicted"/>
<protein>
    <submittedName>
        <fullName evidence="1">RRM 5 domain containing protein</fullName>
    </submittedName>
</protein>
<accession>A0A482WDL9</accession>
<evidence type="ECO:0000313" key="2">
    <source>
        <dbReference type="Proteomes" id="UP000292052"/>
    </source>
</evidence>
<dbReference type="PANTHER" id="PTHR20957">
    <property type="entry name" value="RNA-BINDING PROTEIN 48"/>
    <property type="match status" value="1"/>
</dbReference>
<evidence type="ECO:0000313" key="1">
    <source>
        <dbReference type="EMBL" id="RZC43342.1"/>
    </source>
</evidence>
<dbReference type="InterPro" id="IPR035979">
    <property type="entry name" value="RBD_domain_sf"/>
</dbReference>
<dbReference type="Gene3D" id="3.30.70.330">
    <property type="match status" value="1"/>
</dbReference>
<dbReference type="Proteomes" id="UP000292052">
    <property type="component" value="Unassembled WGS sequence"/>
</dbReference>
<sequence>MKEVKHHKQQTLCQTRPAYRQGRRLTAVKTYTVNNESQHLFVYGVPKIDLFNELKSLCAKHGKMSKFHLVADHKTEIFTECFHVVYEKIEVAKKAKRLLDNKSFYGGILHVCYAPEFESMEETKSKLLLRNQSILQYKS</sequence>
<dbReference type="SUPFAM" id="SSF54928">
    <property type="entry name" value="RNA-binding domain, RBD"/>
    <property type="match status" value="1"/>
</dbReference>
<reference evidence="1 2" key="1">
    <citation type="submission" date="2017-03" db="EMBL/GenBank/DDBJ databases">
        <title>Genome of the blue death feigning beetle - Asbolus verrucosus.</title>
        <authorList>
            <person name="Rider S.D."/>
        </authorList>
    </citation>
    <scope>NUCLEOTIDE SEQUENCE [LARGE SCALE GENOMIC DNA]</scope>
    <source>
        <strain evidence="1">Butters</strain>
        <tissue evidence="1">Head and leg muscle</tissue>
    </source>
</reference>
<dbReference type="STRING" id="1661398.A0A482WDL9"/>
<gene>
    <name evidence="1" type="ORF">BDFB_002969</name>
</gene>